<evidence type="ECO:0000256" key="9">
    <source>
        <dbReference type="SAM" id="Phobius"/>
    </source>
</evidence>
<keyword evidence="4 9" id="KW-0812">Transmembrane</keyword>
<feature type="transmembrane region" description="Helical" evidence="9">
    <location>
        <begin position="173"/>
        <end position="195"/>
    </location>
</feature>
<feature type="transmembrane region" description="Helical" evidence="9">
    <location>
        <begin position="70"/>
        <end position="89"/>
    </location>
</feature>
<dbReference type="Proteomes" id="UP000823749">
    <property type="component" value="Chromosome 12"/>
</dbReference>
<feature type="transmembrane region" description="Helical" evidence="9">
    <location>
        <begin position="207"/>
        <end position="228"/>
    </location>
</feature>
<sequence length="472" mass="50762">MSGMDISGTPSLIALPTESTLLNGLSLKIYLVESKVGAIVCMLLALFLLGTFPAILTLLERRGRLPQHSYLDYTITNFLAAVFIAFTFGEIGKSTSEEPNFLTQLSQINLSDSSHDLLTLAYAGYDSTFALVDNENTFKSQGALRDNWPSVLFAMAGGVVLSLGNLCSQYAWAFVGISVTEVITSSITVVVGTTANYFLDDKINKAAILFPGVGCFLIAACLGSCVHASNVADNKAKLGNLPDDYKAAAADVSVSKETHPDIVGTEDPERGTSTADKAKFGSADFLIGLENRRAIKVFGKSTMIGLAITFFAGLCFSLFSPAFNLATNDQWDTLKDGVPHLTVYTAFFYFSVSCFVLAVILNVILLYHPVLNLPKSSIRAYLTDWNGRGWAFLAGLVCGFGNGLQFMGGQAAGYAAADAVQALPLVTTFWGILIFGEYRRSSRRTYGFLVSMLFMFIVAVAVLIASAGQRNE</sequence>
<dbReference type="InterPro" id="IPR030189">
    <property type="entry name" value="UPS_plant"/>
</dbReference>
<dbReference type="GO" id="GO:0016020">
    <property type="term" value="C:membrane"/>
    <property type="evidence" value="ECO:0007669"/>
    <property type="project" value="UniProtKB-SubCell"/>
</dbReference>
<feature type="transmembrane region" description="Helical" evidence="9">
    <location>
        <begin position="389"/>
        <end position="408"/>
    </location>
</feature>
<dbReference type="GO" id="GO:0005274">
    <property type="term" value="F:allantoin:proton symporter activity"/>
    <property type="evidence" value="ECO:0007669"/>
    <property type="project" value="TreeGrafter"/>
</dbReference>
<organism evidence="10 11">
    <name type="scientific">Rhododendron griersonianum</name>
    <dbReference type="NCBI Taxonomy" id="479676"/>
    <lineage>
        <taxon>Eukaryota</taxon>
        <taxon>Viridiplantae</taxon>
        <taxon>Streptophyta</taxon>
        <taxon>Embryophyta</taxon>
        <taxon>Tracheophyta</taxon>
        <taxon>Spermatophyta</taxon>
        <taxon>Magnoliopsida</taxon>
        <taxon>eudicotyledons</taxon>
        <taxon>Gunneridae</taxon>
        <taxon>Pentapetalae</taxon>
        <taxon>asterids</taxon>
        <taxon>Ericales</taxon>
        <taxon>Ericaceae</taxon>
        <taxon>Ericoideae</taxon>
        <taxon>Rhodoreae</taxon>
        <taxon>Rhododendron</taxon>
    </lineage>
</organism>
<evidence type="ECO:0008006" key="12">
    <source>
        <dbReference type="Google" id="ProtNLM"/>
    </source>
</evidence>
<dbReference type="EMBL" id="JACTNZ010000012">
    <property type="protein sequence ID" value="KAG5522468.1"/>
    <property type="molecule type" value="Genomic_DNA"/>
</dbReference>
<evidence type="ECO:0000256" key="2">
    <source>
        <dbReference type="ARBA" id="ARBA00005931"/>
    </source>
</evidence>
<gene>
    <name evidence="10" type="ORF">RHGRI_034596</name>
</gene>
<keyword evidence="5" id="KW-0547">Nucleotide-binding</keyword>
<evidence type="ECO:0000256" key="3">
    <source>
        <dbReference type="ARBA" id="ARBA00022448"/>
    </source>
</evidence>
<feature type="transmembrane region" description="Helical" evidence="9">
    <location>
        <begin position="414"/>
        <end position="435"/>
    </location>
</feature>
<keyword evidence="7 9" id="KW-1133">Transmembrane helix</keyword>
<keyword evidence="11" id="KW-1185">Reference proteome</keyword>
<dbReference type="PANTHER" id="PTHR31081:SF5">
    <property type="entry name" value="UREIDE PERMEASE 1-RELATED"/>
    <property type="match status" value="1"/>
</dbReference>
<dbReference type="PANTHER" id="PTHR31081">
    <property type="entry name" value="UREIDE PERMEASE 1-RELATED-RELATED"/>
    <property type="match status" value="1"/>
</dbReference>
<evidence type="ECO:0000256" key="7">
    <source>
        <dbReference type="ARBA" id="ARBA00022989"/>
    </source>
</evidence>
<name>A0AAV6I1P5_9ERIC</name>
<dbReference type="GO" id="GO:0005524">
    <property type="term" value="F:ATP binding"/>
    <property type="evidence" value="ECO:0007669"/>
    <property type="project" value="UniProtKB-KW"/>
</dbReference>
<feature type="transmembrane region" description="Helical" evidence="9">
    <location>
        <begin position="346"/>
        <end position="368"/>
    </location>
</feature>
<feature type="transmembrane region" description="Helical" evidence="9">
    <location>
        <begin position="447"/>
        <end position="467"/>
    </location>
</feature>
<evidence type="ECO:0000256" key="8">
    <source>
        <dbReference type="ARBA" id="ARBA00023136"/>
    </source>
</evidence>
<feature type="transmembrane region" description="Helical" evidence="9">
    <location>
        <begin position="148"/>
        <end position="166"/>
    </location>
</feature>
<comment type="subcellular location">
    <subcellularLocation>
        <location evidence="1">Membrane</location>
        <topology evidence="1">Multi-pass membrane protein</topology>
    </subcellularLocation>
</comment>
<comment type="caution">
    <text evidence="10">The sequence shown here is derived from an EMBL/GenBank/DDBJ whole genome shotgun (WGS) entry which is preliminary data.</text>
</comment>
<feature type="transmembrane region" description="Helical" evidence="9">
    <location>
        <begin position="36"/>
        <end position="58"/>
    </location>
</feature>
<comment type="similarity">
    <text evidence="2">Belongs to the plant ureide permease (TC 2.A.7.19) family.</text>
</comment>
<evidence type="ECO:0000256" key="4">
    <source>
        <dbReference type="ARBA" id="ARBA00022692"/>
    </source>
</evidence>
<feature type="transmembrane region" description="Helical" evidence="9">
    <location>
        <begin position="302"/>
        <end position="326"/>
    </location>
</feature>
<reference evidence="10" key="1">
    <citation type="submission" date="2020-08" db="EMBL/GenBank/DDBJ databases">
        <title>Plant Genome Project.</title>
        <authorList>
            <person name="Zhang R.-G."/>
        </authorList>
    </citation>
    <scope>NUCLEOTIDE SEQUENCE</scope>
    <source>
        <strain evidence="10">WSP0</strain>
        <tissue evidence="10">Leaf</tissue>
    </source>
</reference>
<evidence type="ECO:0000256" key="1">
    <source>
        <dbReference type="ARBA" id="ARBA00004141"/>
    </source>
</evidence>
<keyword evidence="6" id="KW-0067">ATP-binding</keyword>
<evidence type="ECO:0000256" key="5">
    <source>
        <dbReference type="ARBA" id="ARBA00022741"/>
    </source>
</evidence>
<dbReference type="Pfam" id="PF07168">
    <property type="entry name" value="Ureide_permease"/>
    <property type="match status" value="2"/>
</dbReference>
<evidence type="ECO:0000313" key="10">
    <source>
        <dbReference type="EMBL" id="KAG5522468.1"/>
    </source>
</evidence>
<evidence type="ECO:0000313" key="11">
    <source>
        <dbReference type="Proteomes" id="UP000823749"/>
    </source>
</evidence>
<dbReference type="InterPro" id="IPR009834">
    <property type="entry name" value="Ureide_permease"/>
</dbReference>
<evidence type="ECO:0000256" key="6">
    <source>
        <dbReference type="ARBA" id="ARBA00022840"/>
    </source>
</evidence>
<keyword evidence="8 9" id="KW-0472">Membrane</keyword>
<dbReference type="AlphaFoldDB" id="A0AAV6I1P5"/>
<accession>A0AAV6I1P5</accession>
<proteinExistence type="inferred from homology"/>
<protein>
    <recommendedName>
        <fullName evidence="12">Ureide permease</fullName>
    </recommendedName>
</protein>
<dbReference type="GO" id="GO:0015505">
    <property type="term" value="F:uracil:monoatomic cation symporter activity"/>
    <property type="evidence" value="ECO:0007669"/>
    <property type="project" value="TreeGrafter"/>
</dbReference>
<keyword evidence="3" id="KW-0813">Transport</keyword>